<evidence type="ECO:0000313" key="2">
    <source>
        <dbReference type="Proteomes" id="UP001054945"/>
    </source>
</evidence>
<evidence type="ECO:0000313" key="1">
    <source>
        <dbReference type="EMBL" id="GIX76062.1"/>
    </source>
</evidence>
<proteinExistence type="predicted"/>
<name>A0AAV4MXI0_CAEEX</name>
<protein>
    <submittedName>
        <fullName evidence="1">Uncharacterized protein</fullName>
    </submittedName>
</protein>
<dbReference type="EMBL" id="BPLR01002646">
    <property type="protein sequence ID" value="GIX76062.1"/>
    <property type="molecule type" value="Genomic_DNA"/>
</dbReference>
<dbReference type="AlphaFoldDB" id="A0AAV4MXI0"/>
<organism evidence="1 2">
    <name type="scientific">Caerostris extrusa</name>
    <name type="common">Bark spider</name>
    <name type="synonym">Caerostris bankana</name>
    <dbReference type="NCBI Taxonomy" id="172846"/>
    <lineage>
        <taxon>Eukaryota</taxon>
        <taxon>Metazoa</taxon>
        <taxon>Ecdysozoa</taxon>
        <taxon>Arthropoda</taxon>
        <taxon>Chelicerata</taxon>
        <taxon>Arachnida</taxon>
        <taxon>Araneae</taxon>
        <taxon>Araneomorphae</taxon>
        <taxon>Entelegynae</taxon>
        <taxon>Araneoidea</taxon>
        <taxon>Araneidae</taxon>
        <taxon>Caerostris</taxon>
    </lineage>
</organism>
<comment type="caution">
    <text evidence="1">The sequence shown here is derived from an EMBL/GenBank/DDBJ whole genome shotgun (WGS) entry which is preliminary data.</text>
</comment>
<accession>A0AAV4MXI0</accession>
<gene>
    <name evidence="1" type="ORF">CEXT_454961</name>
</gene>
<keyword evidence="2" id="KW-1185">Reference proteome</keyword>
<dbReference type="Proteomes" id="UP001054945">
    <property type="component" value="Unassembled WGS sequence"/>
</dbReference>
<sequence>MEPTRRLRVKLTWSCRVDGPLTLQEKFFQLLETTEPTESPTWERVPLAVAIIPDPKCVILEEREAKEAEEKKSPGKRTSI</sequence>
<reference evidence="1 2" key="1">
    <citation type="submission" date="2021-06" db="EMBL/GenBank/DDBJ databases">
        <title>Caerostris extrusa draft genome.</title>
        <authorList>
            <person name="Kono N."/>
            <person name="Arakawa K."/>
        </authorList>
    </citation>
    <scope>NUCLEOTIDE SEQUENCE [LARGE SCALE GENOMIC DNA]</scope>
</reference>